<dbReference type="GO" id="GO:0000915">
    <property type="term" value="P:actomyosin contractile ring assembly"/>
    <property type="evidence" value="ECO:0007669"/>
    <property type="project" value="TreeGrafter"/>
</dbReference>
<evidence type="ECO:0000259" key="2">
    <source>
        <dbReference type="Pfam" id="PF08174"/>
    </source>
</evidence>
<dbReference type="STRING" id="51031.W2U041"/>
<dbReference type="AlphaFoldDB" id="W2U041"/>
<gene>
    <name evidence="3" type="ORF">NECAME_00143</name>
</gene>
<dbReference type="SUPFAM" id="SSF50729">
    <property type="entry name" value="PH domain-like"/>
    <property type="match status" value="1"/>
</dbReference>
<feature type="domain" description="Anillin homology" evidence="2">
    <location>
        <begin position="53"/>
        <end position="200"/>
    </location>
</feature>
<dbReference type="Proteomes" id="UP000053676">
    <property type="component" value="Unassembled WGS sequence"/>
</dbReference>
<sequence length="550" mass="61113">MYYLRVPSHLKSLRTCRELHTLGIDKEGIVQKIRQNLMPIINENDALGPQPSRANVGVSQISVPLAWNSDQHFKSKGETRVYSMFLVLQTKSRVVDSRMVTNVDRTMTDVVFPESFIFESEPDDFCVEITLYAARTDLGLSDGGGSLRTRITRSLGRRFGGQVKSNLSTMEPPNGIRGDSPIGGTHFNMLARAYLVLTDAGDECKIHDLRMSAFADLSGPPLYGHILCRLAVQPYSVLRPLAEGMLSVKPLCGGRILRNVRTRLQAGNLHCFTNTDIHQSPSAEQTLLLVPITSTSRVMNTSHPNTLLLSSETSPEVEGYDFHITAENYKTMQDWKKAIEMQIDDCAIWGEFAYRPTKLTFEKPTDPVKETLSRAAGNRLYDKISIAGSISRNNSMLQPSVPYCPRELSPLKNAAHTAPTKRYKPRANVLELFEKPKTSLSPEPTRQPLSCTPSGSEIHKCIIELDNGDGYGKIRSESSCSYMPKTIPIETPIYDYSSQVSRVKHTDSGGSELTSNDLNVGKSGKKSWSRSMGAFLGKKIQTHPVEVTRL</sequence>
<proteinExistence type="predicted"/>
<dbReference type="EMBL" id="KI657455">
    <property type="protein sequence ID" value="ETN87284.1"/>
    <property type="molecule type" value="Genomic_DNA"/>
</dbReference>
<dbReference type="GO" id="GO:0005826">
    <property type="term" value="C:actomyosin contractile ring"/>
    <property type="evidence" value="ECO:0007669"/>
    <property type="project" value="TreeGrafter"/>
</dbReference>
<dbReference type="PANTHER" id="PTHR21538:SF24">
    <property type="entry name" value="PH DOMAIN-CONTAINING PROTEIN"/>
    <property type="match status" value="1"/>
</dbReference>
<dbReference type="OMA" id="NRNASHV"/>
<dbReference type="InterPro" id="IPR051364">
    <property type="entry name" value="Cytokinesis/Rho-signaling"/>
</dbReference>
<evidence type="ECO:0000256" key="1">
    <source>
        <dbReference type="SAM" id="MobiDB-lite"/>
    </source>
</evidence>
<feature type="region of interest" description="Disordered" evidence="1">
    <location>
        <begin position="504"/>
        <end position="525"/>
    </location>
</feature>
<dbReference type="Pfam" id="PF08174">
    <property type="entry name" value="Anillin"/>
    <property type="match status" value="1"/>
</dbReference>
<accession>W2U041</accession>
<keyword evidence="4" id="KW-1185">Reference proteome</keyword>
<dbReference type="OrthoDB" id="5817051at2759"/>
<dbReference type="InterPro" id="IPR012966">
    <property type="entry name" value="AHD"/>
</dbReference>
<name>W2U041_NECAM</name>
<evidence type="ECO:0000313" key="4">
    <source>
        <dbReference type="Proteomes" id="UP000053676"/>
    </source>
</evidence>
<dbReference type="PANTHER" id="PTHR21538">
    <property type="entry name" value="ANILLIN/RHOTEKIN RTKN"/>
    <property type="match status" value="1"/>
</dbReference>
<protein>
    <recommendedName>
        <fullName evidence="2">Anillin homology domain-containing protein</fullName>
    </recommendedName>
</protein>
<dbReference type="GO" id="GO:0000281">
    <property type="term" value="P:mitotic cytokinesis"/>
    <property type="evidence" value="ECO:0007669"/>
    <property type="project" value="TreeGrafter"/>
</dbReference>
<dbReference type="KEGG" id="nai:NECAME_00143"/>
<organism evidence="3 4">
    <name type="scientific">Necator americanus</name>
    <name type="common">Human hookworm</name>
    <dbReference type="NCBI Taxonomy" id="51031"/>
    <lineage>
        <taxon>Eukaryota</taxon>
        <taxon>Metazoa</taxon>
        <taxon>Ecdysozoa</taxon>
        <taxon>Nematoda</taxon>
        <taxon>Chromadorea</taxon>
        <taxon>Rhabditida</taxon>
        <taxon>Rhabditina</taxon>
        <taxon>Rhabditomorpha</taxon>
        <taxon>Strongyloidea</taxon>
        <taxon>Ancylostomatidae</taxon>
        <taxon>Bunostominae</taxon>
        <taxon>Necator</taxon>
    </lineage>
</organism>
<evidence type="ECO:0000313" key="3">
    <source>
        <dbReference type="EMBL" id="ETN87284.1"/>
    </source>
</evidence>
<reference evidence="4" key="1">
    <citation type="journal article" date="2014" name="Nat. Genet.">
        <title>Genome of the human hookworm Necator americanus.</title>
        <authorList>
            <person name="Tang Y.T."/>
            <person name="Gao X."/>
            <person name="Rosa B.A."/>
            <person name="Abubucker S."/>
            <person name="Hallsworth-Pepin K."/>
            <person name="Martin J."/>
            <person name="Tyagi R."/>
            <person name="Heizer E."/>
            <person name="Zhang X."/>
            <person name="Bhonagiri-Palsikar V."/>
            <person name="Minx P."/>
            <person name="Warren W.C."/>
            <person name="Wang Q."/>
            <person name="Zhan B."/>
            <person name="Hotez P.J."/>
            <person name="Sternberg P.W."/>
            <person name="Dougall A."/>
            <person name="Gaze S.T."/>
            <person name="Mulvenna J."/>
            <person name="Sotillo J."/>
            <person name="Ranganathan S."/>
            <person name="Rabelo E.M."/>
            <person name="Wilson R.K."/>
            <person name="Felgner P.L."/>
            <person name="Bethony J."/>
            <person name="Hawdon J.M."/>
            <person name="Gasser R.B."/>
            <person name="Loukas A."/>
            <person name="Mitreva M."/>
        </authorList>
    </citation>
    <scope>NUCLEOTIDE SEQUENCE [LARGE SCALE GENOMIC DNA]</scope>
</reference>
<dbReference type="GO" id="GO:0031106">
    <property type="term" value="P:septin ring organization"/>
    <property type="evidence" value="ECO:0007669"/>
    <property type="project" value="TreeGrafter"/>
</dbReference>
<feature type="compositionally biased region" description="Polar residues" evidence="1">
    <location>
        <begin position="508"/>
        <end position="518"/>
    </location>
</feature>